<protein>
    <recommendedName>
        <fullName evidence="2">Transposase zinc-ribbon domain-containing protein</fullName>
    </recommendedName>
</protein>
<feature type="transmembrane region" description="Helical" evidence="1">
    <location>
        <begin position="74"/>
        <end position="91"/>
    </location>
</feature>
<dbReference type="EMBL" id="DSZZ01000007">
    <property type="protein sequence ID" value="HGU51924.1"/>
    <property type="molecule type" value="Genomic_DNA"/>
</dbReference>
<dbReference type="AlphaFoldDB" id="A0A7V4KBI6"/>
<keyword evidence="1" id="KW-1133">Transmembrane helix</keyword>
<evidence type="ECO:0000256" key="1">
    <source>
        <dbReference type="SAM" id="Phobius"/>
    </source>
</evidence>
<organism evidence="3">
    <name type="scientific">Fervidobacterium pennivorans</name>
    <dbReference type="NCBI Taxonomy" id="93466"/>
    <lineage>
        <taxon>Bacteria</taxon>
        <taxon>Thermotogati</taxon>
        <taxon>Thermotogota</taxon>
        <taxon>Thermotogae</taxon>
        <taxon>Thermotogales</taxon>
        <taxon>Fervidobacteriaceae</taxon>
        <taxon>Fervidobacterium</taxon>
    </lineage>
</organism>
<keyword evidence="1" id="KW-0812">Transmembrane</keyword>
<evidence type="ECO:0000259" key="2">
    <source>
        <dbReference type="Pfam" id="PF12760"/>
    </source>
</evidence>
<keyword evidence="1" id="KW-0472">Membrane</keyword>
<comment type="caution">
    <text evidence="3">The sequence shown here is derived from an EMBL/GenBank/DDBJ whole genome shotgun (WGS) entry which is preliminary data.</text>
</comment>
<feature type="domain" description="Transposase zinc-ribbon" evidence="2">
    <location>
        <begin position="35"/>
        <end position="61"/>
    </location>
</feature>
<proteinExistence type="predicted"/>
<dbReference type="Pfam" id="PF12760">
    <property type="entry name" value="Zn_ribbon_IS1595"/>
    <property type="match status" value="1"/>
</dbReference>
<name>A0A7V4KBI6_FERPE</name>
<reference evidence="3" key="1">
    <citation type="journal article" date="2020" name="mSystems">
        <title>Genome- and Community-Level Interaction Insights into Carbon Utilization and Element Cycling Functions of Hydrothermarchaeota in Hydrothermal Sediment.</title>
        <authorList>
            <person name="Zhou Z."/>
            <person name="Liu Y."/>
            <person name="Xu W."/>
            <person name="Pan J."/>
            <person name="Luo Z.H."/>
            <person name="Li M."/>
        </authorList>
    </citation>
    <scope>NUCLEOTIDE SEQUENCE [LARGE SCALE GENOMIC DNA]</scope>
    <source>
        <strain evidence="3">SpSt-61</strain>
    </source>
</reference>
<gene>
    <name evidence="3" type="ORF">ENT78_00090</name>
</gene>
<evidence type="ECO:0000313" key="3">
    <source>
        <dbReference type="EMBL" id="HGU51924.1"/>
    </source>
</evidence>
<accession>A0A7V4KBI6</accession>
<dbReference type="InterPro" id="IPR024442">
    <property type="entry name" value="Transposase_Zn_ribbon"/>
</dbReference>
<sequence>MPTTVKLNDNEAQLLKEVRNRIIKYGTAPLENLTPVCPRCGTILSGFKINAEYWRCDKCGYSQGGINIGAGGKVALGAIMGAGLVALLWWLSSQSGDKR</sequence>